<dbReference type="GO" id="GO:0050660">
    <property type="term" value="F:flavin adenine dinucleotide binding"/>
    <property type="evidence" value="ECO:0007669"/>
    <property type="project" value="InterPro"/>
</dbReference>
<feature type="domain" description="Acyl-CoA dehydrogenase/oxidase C-terminal" evidence="6">
    <location>
        <begin position="219"/>
        <end position="363"/>
    </location>
</feature>
<keyword evidence="9" id="KW-1185">Reference proteome</keyword>
<dbReference type="SUPFAM" id="SSF56645">
    <property type="entry name" value="Acyl-CoA dehydrogenase NM domain-like"/>
    <property type="match status" value="1"/>
</dbReference>
<dbReference type="Pfam" id="PF00441">
    <property type="entry name" value="Acyl-CoA_dh_1"/>
    <property type="match status" value="1"/>
</dbReference>
<dbReference type="RefSeq" id="WP_142055195.1">
    <property type="nucleotide sequence ID" value="NZ_VFPA01000002.1"/>
</dbReference>
<accession>A0A543DPG0</accession>
<proteinExistence type="inferred from homology"/>
<gene>
    <name evidence="8" type="ORF">FB558_3776</name>
</gene>
<evidence type="ECO:0000259" key="6">
    <source>
        <dbReference type="Pfam" id="PF00441"/>
    </source>
</evidence>
<dbReference type="AlphaFoldDB" id="A0A543DPG0"/>
<keyword evidence="3" id="KW-0285">Flavoprotein</keyword>
<dbReference type="InterPro" id="IPR009075">
    <property type="entry name" value="AcylCo_DH/oxidase_C"/>
</dbReference>
<evidence type="ECO:0000256" key="3">
    <source>
        <dbReference type="ARBA" id="ARBA00022630"/>
    </source>
</evidence>
<evidence type="ECO:0000313" key="8">
    <source>
        <dbReference type="EMBL" id="TQM11221.1"/>
    </source>
</evidence>
<evidence type="ECO:0000259" key="7">
    <source>
        <dbReference type="Pfam" id="PF02771"/>
    </source>
</evidence>
<comment type="cofactor">
    <cofactor evidence="1">
        <name>FAD</name>
        <dbReference type="ChEBI" id="CHEBI:57692"/>
    </cofactor>
</comment>
<evidence type="ECO:0000313" key="9">
    <source>
        <dbReference type="Proteomes" id="UP000315677"/>
    </source>
</evidence>
<dbReference type="Gene3D" id="1.20.140.10">
    <property type="entry name" value="Butyryl-CoA Dehydrogenase, subunit A, domain 3"/>
    <property type="match status" value="1"/>
</dbReference>
<dbReference type="InterPro" id="IPR037069">
    <property type="entry name" value="AcylCoA_DH/ox_N_sf"/>
</dbReference>
<comment type="similarity">
    <text evidence="2">Belongs to the acyl-CoA dehydrogenase family.</text>
</comment>
<dbReference type="Pfam" id="PF02771">
    <property type="entry name" value="Acyl-CoA_dh_N"/>
    <property type="match status" value="1"/>
</dbReference>
<keyword evidence="5" id="KW-0560">Oxidoreductase</keyword>
<feature type="domain" description="Acyl-CoA dehydrogenase/oxidase N-terminal" evidence="7">
    <location>
        <begin position="6"/>
        <end position="119"/>
    </location>
</feature>
<dbReference type="InterPro" id="IPR013786">
    <property type="entry name" value="AcylCoA_DH/ox_N"/>
</dbReference>
<dbReference type="OrthoDB" id="3663644at2"/>
<dbReference type="InterPro" id="IPR046373">
    <property type="entry name" value="Acyl-CoA_Oxase/DH_mid-dom_sf"/>
</dbReference>
<dbReference type="Proteomes" id="UP000315677">
    <property type="component" value="Unassembled WGS sequence"/>
</dbReference>
<comment type="caution">
    <text evidence="8">The sequence shown here is derived from an EMBL/GenBank/DDBJ whole genome shotgun (WGS) entry which is preliminary data.</text>
</comment>
<evidence type="ECO:0000256" key="4">
    <source>
        <dbReference type="ARBA" id="ARBA00022827"/>
    </source>
</evidence>
<dbReference type="InterPro" id="IPR009100">
    <property type="entry name" value="AcylCoA_DH/oxidase_NM_dom_sf"/>
</dbReference>
<dbReference type="SUPFAM" id="SSF47203">
    <property type="entry name" value="Acyl-CoA dehydrogenase C-terminal domain-like"/>
    <property type="match status" value="1"/>
</dbReference>
<dbReference type="EMBL" id="VFPA01000002">
    <property type="protein sequence ID" value="TQM11221.1"/>
    <property type="molecule type" value="Genomic_DNA"/>
</dbReference>
<reference evidence="8 9" key="1">
    <citation type="submission" date="2019-06" db="EMBL/GenBank/DDBJ databases">
        <title>Sequencing the genomes of 1000 actinobacteria strains.</title>
        <authorList>
            <person name="Klenk H.-P."/>
        </authorList>
    </citation>
    <scope>NUCLEOTIDE SEQUENCE [LARGE SCALE GENOMIC DNA]</scope>
    <source>
        <strain evidence="8 9">DSM 45301</strain>
    </source>
</reference>
<name>A0A543DPG0_9PSEU</name>
<sequence length="398" mass="41022">MEHDLSPEANDLRDLVRAFLERRSPESAVRQVVETGMGRDPEVWTQMAQQLGLQGLLVPEALGGQGTTFVETSVVLEEMGRALLPGPFLSTAVLAVTAVRAAGDDPWGTQLLAGIAAGETVAAVAFSEGLLCDPGESTVAATRSGDGWVLDGGVDVVLDGQSADTLLVVAPAGDELGLFLVAGGADGVGRTPLAVLDLTREAAQIELSGVGARRLGGDFRAAQRAVLAVGASAMAAEMAGAVQRLLEMAVEYAKVREQFGRPIGSFQAVKHLCADIFAIAESATAVARHAARAVVDGSGAAEAASLAKAYTSDGCMQVAEMNIQVHGGIGFTWEHPAHLYLRRITSAAQYFGSAGHHRERLAELLGLAAAASLDAREVSPAIGEPAGDLLGRGAIGVM</sequence>
<evidence type="ECO:0000256" key="1">
    <source>
        <dbReference type="ARBA" id="ARBA00001974"/>
    </source>
</evidence>
<protein>
    <submittedName>
        <fullName evidence="8">Alkylation response protein AidB-like acyl-CoA dehydrogenase</fullName>
    </submittedName>
</protein>
<evidence type="ECO:0000256" key="2">
    <source>
        <dbReference type="ARBA" id="ARBA00009347"/>
    </source>
</evidence>
<evidence type="ECO:0000256" key="5">
    <source>
        <dbReference type="ARBA" id="ARBA00023002"/>
    </source>
</evidence>
<organism evidence="8 9">
    <name type="scientific">Pseudonocardia kunmingensis</name>
    <dbReference type="NCBI Taxonomy" id="630975"/>
    <lineage>
        <taxon>Bacteria</taxon>
        <taxon>Bacillati</taxon>
        <taxon>Actinomycetota</taxon>
        <taxon>Actinomycetes</taxon>
        <taxon>Pseudonocardiales</taxon>
        <taxon>Pseudonocardiaceae</taxon>
        <taxon>Pseudonocardia</taxon>
    </lineage>
</organism>
<dbReference type="Gene3D" id="1.10.540.10">
    <property type="entry name" value="Acyl-CoA dehydrogenase/oxidase, N-terminal domain"/>
    <property type="match status" value="1"/>
</dbReference>
<dbReference type="PANTHER" id="PTHR43884">
    <property type="entry name" value="ACYL-COA DEHYDROGENASE"/>
    <property type="match status" value="1"/>
</dbReference>
<dbReference type="InterPro" id="IPR036250">
    <property type="entry name" value="AcylCo_DH-like_C"/>
</dbReference>
<dbReference type="PANTHER" id="PTHR43884:SF20">
    <property type="entry name" value="ACYL-COA DEHYDROGENASE FADE28"/>
    <property type="match status" value="1"/>
</dbReference>
<dbReference type="GO" id="GO:0003995">
    <property type="term" value="F:acyl-CoA dehydrogenase activity"/>
    <property type="evidence" value="ECO:0007669"/>
    <property type="project" value="TreeGrafter"/>
</dbReference>
<dbReference type="Gene3D" id="2.40.110.10">
    <property type="entry name" value="Butyryl-CoA Dehydrogenase, subunit A, domain 2"/>
    <property type="match status" value="1"/>
</dbReference>
<keyword evidence="4" id="KW-0274">FAD</keyword>